<accession>A0A919P1M8</accession>
<evidence type="ECO:0000313" key="8">
    <source>
        <dbReference type="Proteomes" id="UP000632740"/>
    </source>
</evidence>
<evidence type="ECO:0000256" key="4">
    <source>
        <dbReference type="ARBA" id="ARBA00022695"/>
    </source>
</evidence>
<dbReference type="Pfam" id="PF00483">
    <property type="entry name" value="NTP_transferase"/>
    <property type="match status" value="1"/>
</dbReference>
<protein>
    <recommendedName>
        <fullName evidence="2">UTP--glucose-1-phosphate uridylyltransferase</fullName>
        <ecNumber evidence="2">2.7.7.9</ecNumber>
    </recommendedName>
</protein>
<dbReference type="EC" id="2.7.7.9" evidence="2"/>
<evidence type="ECO:0000256" key="2">
    <source>
        <dbReference type="ARBA" id="ARBA00012415"/>
    </source>
</evidence>
<gene>
    <name evidence="7" type="primary">ugpG</name>
    <name evidence="7" type="ORF">Cch01nite_13190</name>
</gene>
<dbReference type="SUPFAM" id="SSF53448">
    <property type="entry name" value="Nucleotide-diphospho-sugar transferases"/>
    <property type="match status" value="1"/>
</dbReference>
<dbReference type="Proteomes" id="UP000632740">
    <property type="component" value="Unassembled WGS sequence"/>
</dbReference>
<dbReference type="PANTHER" id="PTHR43197:SF1">
    <property type="entry name" value="UTP--GLUCOSE-1-PHOSPHATE URIDYLYLTRANSFERASE"/>
    <property type="match status" value="1"/>
</dbReference>
<keyword evidence="3" id="KW-0808">Transferase</keyword>
<comment type="caution">
    <text evidence="7">The sequence shown here is derived from an EMBL/GenBank/DDBJ whole genome shotgun (WGS) entry which is preliminary data.</text>
</comment>
<dbReference type="EMBL" id="BONK01000004">
    <property type="protein sequence ID" value="GIG20595.1"/>
    <property type="molecule type" value="Genomic_DNA"/>
</dbReference>
<dbReference type="InterPro" id="IPR005835">
    <property type="entry name" value="NTP_transferase_dom"/>
</dbReference>
<proteinExistence type="inferred from homology"/>
<feature type="domain" description="Nucleotidyl transferase" evidence="6">
    <location>
        <begin position="10"/>
        <end position="255"/>
    </location>
</feature>
<organism evidence="7 8">
    <name type="scientific">Cellulomonas chitinilytica</name>
    <dbReference type="NCBI Taxonomy" id="398759"/>
    <lineage>
        <taxon>Bacteria</taxon>
        <taxon>Bacillati</taxon>
        <taxon>Actinomycetota</taxon>
        <taxon>Actinomycetes</taxon>
        <taxon>Micrococcales</taxon>
        <taxon>Cellulomonadaceae</taxon>
        <taxon>Cellulomonas</taxon>
    </lineage>
</organism>
<dbReference type="Gene3D" id="3.90.550.10">
    <property type="entry name" value="Spore Coat Polysaccharide Biosynthesis Protein SpsA, Chain A"/>
    <property type="match status" value="1"/>
</dbReference>
<keyword evidence="4 7" id="KW-0548">Nucleotidyltransferase</keyword>
<sequence length="279" mass="28868">MPEQRVRTAVVPVAGRGSRMGPLTSVVPKELFPLGRLPVLHHVVAELVEAGIERVVLVTSPGKAALNTYVERVLVPAECAPAGVEVRLVRQGPVPGNGGAILTGAEHADGEPFLVVWGDEVFVGPSRAAALLECHDVTGLPCLALVEVGDDDVPRCGIAHVQGPHGPYVRVGGIVEKPAAHEVESRLASVGGVVVDAGLLAELRRTPPGPDGEVYLSAALATHAAGHPVLGCLLASTWHETGSPEGYARAFVAVARTEGLLGLPDDLSTVLTERSAPHP</sequence>
<dbReference type="PANTHER" id="PTHR43197">
    <property type="entry name" value="UTP--GLUCOSE-1-PHOSPHATE URIDYLYLTRANSFERASE"/>
    <property type="match status" value="1"/>
</dbReference>
<dbReference type="InterPro" id="IPR029044">
    <property type="entry name" value="Nucleotide-diphossugar_trans"/>
</dbReference>
<comment type="catalytic activity">
    <reaction evidence="5">
        <text>alpha-D-glucose 1-phosphate + UTP + H(+) = UDP-alpha-D-glucose + diphosphate</text>
        <dbReference type="Rhea" id="RHEA:19889"/>
        <dbReference type="ChEBI" id="CHEBI:15378"/>
        <dbReference type="ChEBI" id="CHEBI:33019"/>
        <dbReference type="ChEBI" id="CHEBI:46398"/>
        <dbReference type="ChEBI" id="CHEBI:58601"/>
        <dbReference type="ChEBI" id="CHEBI:58885"/>
        <dbReference type="EC" id="2.7.7.9"/>
    </reaction>
</comment>
<dbReference type="GO" id="GO:0003983">
    <property type="term" value="F:UTP:glucose-1-phosphate uridylyltransferase activity"/>
    <property type="evidence" value="ECO:0007669"/>
    <property type="project" value="UniProtKB-EC"/>
</dbReference>
<evidence type="ECO:0000256" key="1">
    <source>
        <dbReference type="ARBA" id="ARBA00006890"/>
    </source>
</evidence>
<dbReference type="RefSeq" id="WP_203750268.1">
    <property type="nucleotide sequence ID" value="NZ_BONK01000004.1"/>
</dbReference>
<keyword evidence="8" id="KW-1185">Reference proteome</keyword>
<evidence type="ECO:0000313" key="7">
    <source>
        <dbReference type="EMBL" id="GIG20595.1"/>
    </source>
</evidence>
<reference evidence="7" key="1">
    <citation type="submission" date="2021-01" db="EMBL/GenBank/DDBJ databases">
        <title>Whole genome shotgun sequence of Cellulomonas chitinilytica NBRC 110799.</title>
        <authorList>
            <person name="Komaki H."/>
            <person name="Tamura T."/>
        </authorList>
    </citation>
    <scope>NUCLEOTIDE SEQUENCE</scope>
    <source>
        <strain evidence="7">NBRC 110799</strain>
    </source>
</reference>
<dbReference type="GO" id="GO:0006011">
    <property type="term" value="P:UDP-alpha-D-glucose metabolic process"/>
    <property type="evidence" value="ECO:0007669"/>
    <property type="project" value="InterPro"/>
</dbReference>
<evidence type="ECO:0000256" key="3">
    <source>
        <dbReference type="ARBA" id="ARBA00022679"/>
    </source>
</evidence>
<evidence type="ECO:0000256" key="5">
    <source>
        <dbReference type="ARBA" id="ARBA00048128"/>
    </source>
</evidence>
<dbReference type="InterPro" id="IPR005771">
    <property type="entry name" value="GalU_uridylyltTrfase_bac/arc"/>
</dbReference>
<name>A0A919P1M8_9CELL</name>
<evidence type="ECO:0000259" key="6">
    <source>
        <dbReference type="Pfam" id="PF00483"/>
    </source>
</evidence>
<dbReference type="AlphaFoldDB" id="A0A919P1M8"/>
<comment type="similarity">
    <text evidence="1">Belongs to the UDPGP type 2 family.</text>
</comment>